<gene>
    <name evidence="2" type="ORF">GCM10007425_22780</name>
</gene>
<name>A0A917G8J6_9BACI</name>
<keyword evidence="3" id="KW-1185">Reference proteome</keyword>
<comment type="caution">
    <text evidence="2">The sequence shown here is derived from an EMBL/GenBank/DDBJ whole genome shotgun (WGS) entry which is preliminary data.</text>
</comment>
<dbReference type="Pfam" id="PF00092">
    <property type="entry name" value="VWA"/>
    <property type="match status" value="1"/>
</dbReference>
<dbReference type="InterPro" id="IPR036465">
    <property type="entry name" value="vWFA_dom_sf"/>
</dbReference>
<dbReference type="PROSITE" id="PS50234">
    <property type="entry name" value="VWFA"/>
    <property type="match status" value="1"/>
</dbReference>
<reference evidence="2" key="2">
    <citation type="submission" date="2020-09" db="EMBL/GenBank/DDBJ databases">
        <authorList>
            <person name="Sun Q."/>
            <person name="Zhou Y."/>
        </authorList>
    </citation>
    <scope>NUCLEOTIDE SEQUENCE</scope>
    <source>
        <strain evidence="2">CGMCC 1.15760</strain>
    </source>
</reference>
<dbReference type="SMART" id="SM00327">
    <property type="entry name" value="VWA"/>
    <property type="match status" value="1"/>
</dbReference>
<dbReference type="EMBL" id="BMJT01000007">
    <property type="protein sequence ID" value="GGG27665.1"/>
    <property type="molecule type" value="Genomic_DNA"/>
</dbReference>
<dbReference type="SUPFAM" id="SSF53300">
    <property type="entry name" value="vWA-like"/>
    <property type="match status" value="1"/>
</dbReference>
<dbReference type="AlphaFoldDB" id="A0A917G8J6"/>
<dbReference type="Gene3D" id="3.40.50.410">
    <property type="entry name" value="von Willebrand factor, type A domain"/>
    <property type="match status" value="1"/>
</dbReference>
<accession>A0A917G8J6</accession>
<reference evidence="2" key="1">
    <citation type="journal article" date="2014" name="Int. J. Syst. Evol. Microbiol.">
        <title>Complete genome sequence of Corynebacterium casei LMG S-19264T (=DSM 44701T), isolated from a smear-ripened cheese.</title>
        <authorList>
            <consortium name="US DOE Joint Genome Institute (JGI-PGF)"/>
            <person name="Walter F."/>
            <person name="Albersmeier A."/>
            <person name="Kalinowski J."/>
            <person name="Ruckert C."/>
        </authorList>
    </citation>
    <scope>NUCLEOTIDE SEQUENCE</scope>
    <source>
        <strain evidence="2">CGMCC 1.15760</strain>
    </source>
</reference>
<protein>
    <recommendedName>
        <fullName evidence="1">VWFA domain-containing protein</fullName>
    </recommendedName>
</protein>
<evidence type="ECO:0000259" key="1">
    <source>
        <dbReference type="PROSITE" id="PS50234"/>
    </source>
</evidence>
<organism evidence="2 3">
    <name type="scientific">Lysinibacillus alkalisoli</name>
    <dbReference type="NCBI Taxonomy" id="1911548"/>
    <lineage>
        <taxon>Bacteria</taxon>
        <taxon>Bacillati</taxon>
        <taxon>Bacillota</taxon>
        <taxon>Bacilli</taxon>
        <taxon>Bacillales</taxon>
        <taxon>Bacillaceae</taxon>
        <taxon>Lysinibacillus</taxon>
    </lineage>
</organism>
<evidence type="ECO:0000313" key="2">
    <source>
        <dbReference type="EMBL" id="GGG27665.1"/>
    </source>
</evidence>
<evidence type="ECO:0000313" key="3">
    <source>
        <dbReference type="Proteomes" id="UP000616608"/>
    </source>
</evidence>
<dbReference type="RefSeq" id="WP_188615180.1">
    <property type="nucleotide sequence ID" value="NZ_BMJT01000007.1"/>
</dbReference>
<dbReference type="Proteomes" id="UP000616608">
    <property type="component" value="Unassembled WGS sequence"/>
</dbReference>
<feature type="domain" description="VWFA" evidence="1">
    <location>
        <begin position="679"/>
        <end position="847"/>
    </location>
</feature>
<dbReference type="InterPro" id="IPR002035">
    <property type="entry name" value="VWF_A"/>
</dbReference>
<sequence>MQMWRKFFTIVIALLLVIPVMVPTTTQASASEKQQAINWAIANKYMSQTAINSSIVREKTLLDILAKLDEHYVLTNRAPETVYTFYDQFHIPLKGLNRSDSAVTRGDYARIYAAFKGHDVTEKHAVQYLYTEGITTGATGNKTYASYKPTVNLSGSDLAVFLYRSVQKETFGVIGLQAPATGKHDANFNLPPGFLGEGEVELPKPEPEPGNDIVGSDSSKSVVQEVVIEKQDLIANGVDSTAIRVKLQNCSNQPIANDVVHQFQVRSNYGAYAIDNEGKVTRNVYTDGDTIYATIVAPQLTKSVRDTISLELVNNKDSSMSCFVGKRIEIPLRYAPKAEMRVTYDVWDPDQPEDDNTNIKPPAIITEQSPEFFQEGLIDVYNIFEGYTFEIGQLTEYRDLLGEIKKEYIHYGKDNNANKDALGYGNAVLKFEDYDIALWLFDRMLQERVYEGAVYPAQIQFSRVDPLRPTYTIQGIDDVIAAQAEHINAVAAIVQLMSYLPDEKDITLEHYDSVMSIWAIYENLGQKERDVFLRYEKGKKLGQLEAYKKRVDALKESDISANRPKEYERYTKVMVNLYMPGGDVITDYQGEVEITFNGEKRKAHFITNTSSSISGTGEPGTAVAYFDSIVYGESEGTVEISVGDKEYDKMLKDLMGKPQTFTVYTDPKFENNSCSRATELAVVVDYSESMKIADPDNDRAKYVRKMVKQFNSEHNIIVRADTQGVVLKEGKAKDVLTHSLFDNAIEKGGTDLLKATDVALNRFTDNKQAGKALVIVSDGKTSTKLQKQIITKAKAQGVKVYTIGLGDEKQLNNKTLVALARDTGGTYFHVTNRMQFHNSMQVLINAVLCNKTLDACSIGSELLQEPKVTMRRNHVTMSTRVDNTCGIVDKVVVNYRAAGGDLQFQLGNRSNTLFTTTVDKAAFQDLNLNKNVEFIAYDKDGNVVSRKNVTVQ</sequence>
<proteinExistence type="predicted"/>